<evidence type="ECO:0000259" key="2">
    <source>
        <dbReference type="SMART" id="SM00866"/>
    </source>
</evidence>
<name>A0A917RUJ4_9NOCA</name>
<dbReference type="GO" id="GO:0045892">
    <property type="term" value="P:negative regulation of DNA-templated transcription"/>
    <property type="evidence" value="ECO:0007669"/>
    <property type="project" value="TreeGrafter"/>
</dbReference>
<keyword evidence="4" id="KW-1185">Reference proteome</keyword>
<dbReference type="InterPro" id="IPR011663">
    <property type="entry name" value="UTRA"/>
</dbReference>
<gene>
    <name evidence="3" type="ORF">GCM10011588_48770</name>
</gene>
<feature type="compositionally biased region" description="Basic residues" evidence="1">
    <location>
        <begin position="9"/>
        <end position="25"/>
    </location>
</feature>
<dbReference type="SUPFAM" id="SSF64288">
    <property type="entry name" value="Chorismate lyase-like"/>
    <property type="match status" value="1"/>
</dbReference>
<reference evidence="3" key="2">
    <citation type="submission" date="2020-09" db="EMBL/GenBank/DDBJ databases">
        <authorList>
            <person name="Sun Q."/>
            <person name="Zhou Y."/>
        </authorList>
    </citation>
    <scope>NUCLEOTIDE SEQUENCE</scope>
    <source>
        <strain evidence="3">CGMCC 4.3508</strain>
    </source>
</reference>
<accession>A0A917RUJ4</accession>
<evidence type="ECO:0000313" key="3">
    <source>
        <dbReference type="EMBL" id="GGL28172.1"/>
    </source>
</evidence>
<dbReference type="PANTHER" id="PTHR44846:SF1">
    <property type="entry name" value="MANNOSYL-D-GLYCERATE TRANSPORT_METABOLISM SYSTEM REPRESSOR MNGR-RELATED"/>
    <property type="match status" value="1"/>
</dbReference>
<dbReference type="PANTHER" id="PTHR44846">
    <property type="entry name" value="MANNOSYL-D-GLYCERATE TRANSPORT/METABOLISM SYSTEM REPRESSOR MNGR-RELATED"/>
    <property type="match status" value="1"/>
</dbReference>
<dbReference type="SMART" id="SM00866">
    <property type="entry name" value="UTRA"/>
    <property type="match status" value="1"/>
</dbReference>
<evidence type="ECO:0000256" key="1">
    <source>
        <dbReference type="SAM" id="MobiDB-lite"/>
    </source>
</evidence>
<dbReference type="Gene3D" id="3.40.1410.10">
    <property type="entry name" value="Chorismate lyase-like"/>
    <property type="match status" value="1"/>
</dbReference>
<sequence length="129" mass="14305">MGAGGRPRTVPRHPGSRTRQHRRRAAAGALATRPSCLPAHRYPGLLESFDYTQSLYAEIADRGIVFARAVDSIETTLPHAREAALLTVDTRTPMFLLKRVSNDPGGVPIEHRRSLYRGDRMTFTAIQTP</sequence>
<feature type="region of interest" description="Disordered" evidence="1">
    <location>
        <begin position="1"/>
        <end position="32"/>
    </location>
</feature>
<dbReference type="Proteomes" id="UP000638263">
    <property type="component" value="Unassembled WGS sequence"/>
</dbReference>
<dbReference type="Pfam" id="PF07702">
    <property type="entry name" value="UTRA"/>
    <property type="match status" value="1"/>
</dbReference>
<dbReference type="InterPro" id="IPR028978">
    <property type="entry name" value="Chorismate_lyase_/UTRA_dom_sf"/>
</dbReference>
<comment type="caution">
    <text evidence="3">The sequence shown here is derived from an EMBL/GenBank/DDBJ whole genome shotgun (WGS) entry which is preliminary data.</text>
</comment>
<dbReference type="EMBL" id="BMMH01000011">
    <property type="protein sequence ID" value="GGL28172.1"/>
    <property type="molecule type" value="Genomic_DNA"/>
</dbReference>
<reference evidence="3" key="1">
    <citation type="journal article" date="2014" name="Int. J. Syst. Evol. Microbiol.">
        <title>Complete genome sequence of Corynebacterium casei LMG S-19264T (=DSM 44701T), isolated from a smear-ripened cheese.</title>
        <authorList>
            <consortium name="US DOE Joint Genome Institute (JGI-PGF)"/>
            <person name="Walter F."/>
            <person name="Albersmeier A."/>
            <person name="Kalinowski J."/>
            <person name="Ruckert C."/>
        </authorList>
    </citation>
    <scope>NUCLEOTIDE SEQUENCE</scope>
    <source>
        <strain evidence="3">CGMCC 4.3508</strain>
    </source>
</reference>
<feature type="domain" description="UbiC transcription regulator-associated" evidence="2">
    <location>
        <begin position="9"/>
        <end position="122"/>
    </location>
</feature>
<proteinExistence type="predicted"/>
<protein>
    <recommendedName>
        <fullName evidence="2">UbiC transcription regulator-associated domain-containing protein</fullName>
    </recommendedName>
</protein>
<organism evidence="3 4">
    <name type="scientific">Nocardia jinanensis</name>
    <dbReference type="NCBI Taxonomy" id="382504"/>
    <lineage>
        <taxon>Bacteria</taxon>
        <taxon>Bacillati</taxon>
        <taxon>Actinomycetota</taxon>
        <taxon>Actinomycetes</taxon>
        <taxon>Mycobacteriales</taxon>
        <taxon>Nocardiaceae</taxon>
        <taxon>Nocardia</taxon>
    </lineage>
</organism>
<dbReference type="AlphaFoldDB" id="A0A917RUJ4"/>
<evidence type="ECO:0000313" key="4">
    <source>
        <dbReference type="Proteomes" id="UP000638263"/>
    </source>
</evidence>
<dbReference type="GO" id="GO:0003677">
    <property type="term" value="F:DNA binding"/>
    <property type="evidence" value="ECO:0007669"/>
    <property type="project" value="InterPro"/>
</dbReference>
<dbReference type="InterPro" id="IPR050679">
    <property type="entry name" value="Bact_HTH_transcr_reg"/>
</dbReference>